<gene>
    <name evidence="1" type="ORF">Q4521_00645</name>
</gene>
<evidence type="ECO:0000313" key="1">
    <source>
        <dbReference type="EMBL" id="MDO6420970.1"/>
    </source>
</evidence>
<dbReference type="Proteomes" id="UP001169760">
    <property type="component" value="Unassembled WGS sequence"/>
</dbReference>
<dbReference type="PANTHER" id="PTHR36529">
    <property type="entry name" value="SLL1095 PROTEIN"/>
    <property type="match status" value="1"/>
</dbReference>
<dbReference type="AlphaFoldDB" id="A0AAW7X0H2"/>
<reference evidence="1" key="1">
    <citation type="submission" date="2023-07" db="EMBL/GenBank/DDBJ databases">
        <title>Genome content predicts the carbon catabolic preferences of heterotrophic bacteria.</title>
        <authorList>
            <person name="Gralka M."/>
        </authorList>
    </citation>
    <scope>NUCLEOTIDE SEQUENCE</scope>
    <source>
        <strain evidence="1">I3M17_2</strain>
    </source>
</reference>
<accession>A0AAW7X0H2</accession>
<dbReference type="RefSeq" id="WP_303490129.1">
    <property type="nucleotide sequence ID" value="NZ_JAUOPB010000001.1"/>
</dbReference>
<organism evidence="1 2">
    <name type="scientific">Saccharophagus degradans</name>
    <dbReference type="NCBI Taxonomy" id="86304"/>
    <lineage>
        <taxon>Bacteria</taxon>
        <taxon>Pseudomonadati</taxon>
        <taxon>Pseudomonadota</taxon>
        <taxon>Gammaproteobacteria</taxon>
        <taxon>Cellvibrionales</taxon>
        <taxon>Cellvibrionaceae</taxon>
        <taxon>Saccharophagus</taxon>
    </lineage>
</organism>
<dbReference type="InterPro" id="IPR018641">
    <property type="entry name" value="Trfase_1_rSAM/seldom-assoc"/>
</dbReference>
<dbReference type="PANTHER" id="PTHR36529:SF1">
    <property type="entry name" value="GLYCOSYLTRANSFERASE"/>
    <property type="match status" value="1"/>
</dbReference>
<sequence length="218" mass="24227">MTAEFKLDIQGNTPPKPIVAQFAKAPEVGKVKTRMRAVLSPQQCVDLHKRLVAKVFTTVAVADNYIHQLWVSSDHSFFHSLMDENKHTCRSSLHYQPSGDLGVRLTAALKQGEAQGRVAVVIGSDCITLTSSYIESALALLKQQPELNTVIGPAFDGGFVLLAIKQWHEALFEGVEWGTERVLDQLIHNIELLGFKYRSLEPLHDIDRPEDLSLAESI</sequence>
<dbReference type="NCBIfam" id="TIGR04282">
    <property type="entry name" value="glyco_like_cofC"/>
    <property type="match status" value="1"/>
</dbReference>
<proteinExistence type="predicted"/>
<dbReference type="Pfam" id="PF09837">
    <property type="entry name" value="DUF2064"/>
    <property type="match status" value="1"/>
</dbReference>
<evidence type="ECO:0000313" key="2">
    <source>
        <dbReference type="Proteomes" id="UP001169760"/>
    </source>
</evidence>
<dbReference type="SUPFAM" id="SSF53448">
    <property type="entry name" value="Nucleotide-diphospho-sugar transferases"/>
    <property type="match status" value="1"/>
</dbReference>
<name>A0AAW7X0H2_9GAMM</name>
<dbReference type="InterPro" id="IPR029044">
    <property type="entry name" value="Nucleotide-diphossugar_trans"/>
</dbReference>
<dbReference type="Gene3D" id="3.90.550.10">
    <property type="entry name" value="Spore Coat Polysaccharide Biosynthesis Protein SpsA, Chain A"/>
    <property type="match status" value="1"/>
</dbReference>
<dbReference type="EMBL" id="JAUOPB010000001">
    <property type="protein sequence ID" value="MDO6420970.1"/>
    <property type="molecule type" value="Genomic_DNA"/>
</dbReference>
<protein>
    <submittedName>
        <fullName evidence="1">TIGR04282 family arsenosugar biosynthesis glycosyltransferase</fullName>
    </submittedName>
</protein>
<comment type="caution">
    <text evidence="1">The sequence shown here is derived from an EMBL/GenBank/DDBJ whole genome shotgun (WGS) entry which is preliminary data.</text>
</comment>